<dbReference type="SUPFAM" id="SSF53474">
    <property type="entry name" value="alpha/beta-Hydrolases"/>
    <property type="match status" value="1"/>
</dbReference>
<dbReference type="AlphaFoldDB" id="A0A3T0N094"/>
<dbReference type="Pfam" id="PF04301">
    <property type="entry name" value="BioG"/>
    <property type="match status" value="1"/>
</dbReference>
<dbReference type="InterPro" id="IPR007398">
    <property type="entry name" value="BioG"/>
</dbReference>
<proteinExistence type="predicted"/>
<accession>A0A3T0N094</accession>
<evidence type="ECO:0000313" key="2">
    <source>
        <dbReference type="Proteomes" id="UP000283063"/>
    </source>
</evidence>
<dbReference type="RefSeq" id="WP_127747999.1">
    <property type="nucleotide sequence ID" value="NZ_CP033219.1"/>
</dbReference>
<dbReference type="Proteomes" id="UP000283063">
    <property type="component" value="Chromosome"/>
</dbReference>
<organism evidence="1 2">
    <name type="scientific">Parasedimentitalea marina</name>
    <dbReference type="NCBI Taxonomy" id="2483033"/>
    <lineage>
        <taxon>Bacteria</taxon>
        <taxon>Pseudomonadati</taxon>
        <taxon>Pseudomonadota</taxon>
        <taxon>Alphaproteobacteria</taxon>
        <taxon>Rhodobacterales</taxon>
        <taxon>Paracoccaceae</taxon>
        <taxon>Parasedimentitalea</taxon>
    </lineage>
</organism>
<protein>
    <submittedName>
        <fullName evidence="1">DUF452 family protein</fullName>
    </submittedName>
</protein>
<gene>
    <name evidence="1" type="ORF">EBB79_05755</name>
</gene>
<sequence>MEFRWLHNGARLTLGRCKAPSQGEGQARPGDAGQNKELIVVFSGWAVATDVFDHLTGDYDILIADDYRDLAAELPDLSGYDRISLVAWSFGVVSYAHWQQGRSDPFDCKVAINGTLTPVNRTMGVPPLAMDKTRQTLSADAYQLFLARVFNARRPRGEIDVSARRDELSAIEARGDAPAMPFDRVWISTADKIFPAANQIRAWPADVTRQIAAPHAPFATFANWPEILS</sequence>
<reference evidence="1 2" key="1">
    <citation type="submission" date="2018-10" db="EMBL/GenBank/DDBJ databases">
        <title>Parasedimentitalea marina sp. nov., a psychrophilic bacterium isolated from deep seawater of the New Britain Trench.</title>
        <authorList>
            <person name="Cao J."/>
        </authorList>
    </citation>
    <scope>NUCLEOTIDE SEQUENCE [LARGE SCALE GENOMIC DNA]</scope>
    <source>
        <strain evidence="1 2">W43</strain>
    </source>
</reference>
<keyword evidence="2" id="KW-1185">Reference proteome</keyword>
<name>A0A3T0N094_9RHOB</name>
<evidence type="ECO:0000313" key="1">
    <source>
        <dbReference type="EMBL" id="AZV77443.1"/>
    </source>
</evidence>
<dbReference type="InterPro" id="IPR029058">
    <property type="entry name" value="AB_hydrolase_fold"/>
</dbReference>
<dbReference type="EMBL" id="CP033219">
    <property type="protein sequence ID" value="AZV77443.1"/>
    <property type="molecule type" value="Genomic_DNA"/>
</dbReference>
<dbReference type="KEGG" id="sedi:EBB79_05755"/>
<dbReference type="OrthoDB" id="7688089at2"/>